<evidence type="ECO:0000313" key="2">
    <source>
        <dbReference type="Proteomes" id="UP000004473"/>
    </source>
</evidence>
<gene>
    <name evidence="1" type="ORF">HMPREF1051_1995</name>
</gene>
<comment type="caution">
    <text evidence="1">The sequence shown here is derived from an EMBL/GenBank/DDBJ whole genome shotgun (WGS) entry which is preliminary data.</text>
</comment>
<evidence type="ECO:0000313" key="1">
    <source>
        <dbReference type="EMBL" id="EIG29491.1"/>
    </source>
</evidence>
<sequence>MIYWVVFAQAVDDALRLLDFLSRFMSLMTSPSRLTSKNKII</sequence>
<dbReference type="EMBL" id="AJMT01000066">
    <property type="protein sequence ID" value="EIG29491.1"/>
    <property type="molecule type" value="Genomic_DNA"/>
</dbReference>
<organism evidence="1 2">
    <name type="scientific">Neisseria sicca VK64</name>
    <dbReference type="NCBI Taxonomy" id="1095748"/>
    <lineage>
        <taxon>Bacteria</taxon>
        <taxon>Pseudomonadati</taxon>
        <taxon>Pseudomonadota</taxon>
        <taxon>Betaproteobacteria</taxon>
        <taxon>Neisseriales</taxon>
        <taxon>Neisseriaceae</taxon>
        <taxon>Neisseria</taxon>
    </lineage>
</organism>
<dbReference type="Proteomes" id="UP000004473">
    <property type="component" value="Unassembled WGS sequence"/>
</dbReference>
<name>I2NUI0_NEISI</name>
<accession>I2NUI0</accession>
<reference evidence="1 2" key="1">
    <citation type="submission" date="2012-04" db="EMBL/GenBank/DDBJ databases">
        <authorList>
            <person name="Harkins D.M."/>
            <person name="Madupu R."/>
            <person name="Durkin A.S."/>
            <person name="Torralba M."/>
            <person name="Methe B."/>
            <person name="Sutton G.G."/>
            <person name="Nelson K.E."/>
        </authorList>
    </citation>
    <scope>NUCLEOTIDE SEQUENCE [LARGE SCALE GENOMIC DNA]</scope>
    <source>
        <strain evidence="1 2">VK64</strain>
    </source>
</reference>
<proteinExistence type="predicted"/>
<protein>
    <submittedName>
        <fullName evidence="1">Uncharacterized protein</fullName>
    </submittedName>
</protein>
<dbReference type="AlphaFoldDB" id="I2NUI0"/>